<gene>
    <name evidence="5" type="ORF">LKD47_08895</name>
    <name evidence="6" type="ORF">OCV43_01865</name>
</gene>
<dbReference type="SMART" id="SM00342">
    <property type="entry name" value="HTH_ARAC"/>
    <property type="match status" value="1"/>
</dbReference>
<feature type="domain" description="HTH araC/xylS-type" evidence="4">
    <location>
        <begin position="192"/>
        <end position="290"/>
    </location>
</feature>
<reference evidence="6 8" key="1">
    <citation type="journal article" date="2021" name="ISME Commun">
        <title>Automated analysis of genomic sequences facilitates high-throughput and comprehensive description of bacteria.</title>
        <authorList>
            <person name="Hitch T.C.A."/>
        </authorList>
    </citation>
    <scope>NUCLEOTIDE SEQUENCE [LARGE SCALE GENOMIC DNA]</scope>
    <source>
        <strain evidence="6 8">Sanger_19</strain>
    </source>
</reference>
<dbReference type="InterPro" id="IPR009057">
    <property type="entry name" value="Homeodomain-like_sf"/>
</dbReference>
<dbReference type="Pfam" id="PF02311">
    <property type="entry name" value="AraC_binding"/>
    <property type="match status" value="1"/>
</dbReference>
<dbReference type="GO" id="GO:0003700">
    <property type="term" value="F:DNA-binding transcription factor activity"/>
    <property type="evidence" value="ECO:0007669"/>
    <property type="project" value="InterPro"/>
</dbReference>
<dbReference type="PROSITE" id="PS01124">
    <property type="entry name" value="HTH_ARAC_FAMILY_2"/>
    <property type="match status" value="1"/>
</dbReference>
<protein>
    <submittedName>
        <fullName evidence="5">AraC family transcriptional regulator</fullName>
    </submittedName>
</protein>
<name>A0AAW4WI33_9FIRM</name>
<dbReference type="PANTHER" id="PTHR43280:SF2">
    <property type="entry name" value="HTH-TYPE TRANSCRIPTIONAL REGULATOR EXSA"/>
    <property type="match status" value="1"/>
</dbReference>
<reference evidence="5" key="2">
    <citation type="submission" date="2021-10" db="EMBL/GenBank/DDBJ databases">
        <title>Anaerobic single-cell dispensing facilitates the cultivation of human gut bacteria.</title>
        <authorList>
            <person name="Afrizal A."/>
        </authorList>
    </citation>
    <scope>NUCLEOTIDE SEQUENCE</scope>
    <source>
        <strain evidence="5">CLA-AA-H204</strain>
    </source>
</reference>
<comment type="caution">
    <text evidence="5">The sequence shown here is derived from an EMBL/GenBank/DDBJ whole genome shotgun (WGS) entry which is preliminary data.</text>
</comment>
<dbReference type="Gene3D" id="1.10.10.60">
    <property type="entry name" value="Homeodomain-like"/>
    <property type="match status" value="2"/>
</dbReference>
<accession>A0AAW4WI33</accession>
<evidence type="ECO:0000256" key="2">
    <source>
        <dbReference type="ARBA" id="ARBA00023125"/>
    </source>
</evidence>
<dbReference type="SUPFAM" id="SSF51215">
    <property type="entry name" value="Regulatory protein AraC"/>
    <property type="match status" value="1"/>
</dbReference>
<evidence type="ECO:0000313" key="7">
    <source>
        <dbReference type="Proteomes" id="UP001198893"/>
    </source>
</evidence>
<dbReference type="GO" id="GO:0043565">
    <property type="term" value="F:sequence-specific DNA binding"/>
    <property type="evidence" value="ECO:0007669"/>
    <property type="project" value="InterPro"/>
</dbReference>
<dbReference type="AlphaFoldDB" id="A0AAW4WI33"/>
<dbReference type="RefSeq" id="WP_117946466.1">
    <property type="nucleotide sequence ID" value="NZ_JAJEQW010000009.1"/>
</dbReference>
<dbReference type="PANTHER" id="PTHR43280">
    <property type="entry name" value="ARAC-FAMILY TRANSCRIPTIONAL REGULATOR"/>
    <property type="match status" value="1"/>
</dbReference>
<evidence type="ECO:0000256" key="3">
    <source>
        <dbReference type="ARBA" id="ARBA00023163"/>
    </source>
</evidence>
<sequence length="293" mass="34006">MNILEYENYQEKKSHGSESFPYITYPCSIPLDFERVPAHWHDETEIIYIKKGCGLITVDLEEYPVQEGSILLILPGQVHSIEQYLDYKMEYINIIFKLEMLLAKQTDICNSRYFTPLLDGTLRLTTHFTPGMPFYNEVAGCINAADEVCRTNPPAFQLVIKGQLFLLFSILISNCCETSASRKNQKSLEKMKRIIKYIETNYASKISIEEMADALDLSQSHFMKFFKNTMGTTFTEYLNDYRLTMASRLLISSEASILDIAAEVGFDNLSYFNRLFKKRFYVTPREYRKRFAG</sequence>
<evidence type="ECO:0000259" key="4">
    <source>
        <dbReference type="PROSITE" id="PS01124"/>
    </source>
</evidence>
<keyword evidence="3" id="KW-0804">Transcription</keyword>
<dbReference type="PRINTS" id="PR00032">
    <property type="entry name" value="HTHARAC"/>
</dbReference>
<keyword evidence="2" id="KW-0238">DNA-binding</keyword>
<dbReference type="InterPro" id="IPR014710">
    <property type="entry name" value="RmlC-like_jellyroll"/>
</dbReference>
<keyword evidence="1" id="KW-0805">Transcription regulation</keyword>
<dbReference type="Proteomes" id="UP001198893">
    <property type="component" value="Unassembled WGS sequence"/>
</dbReference>
<dbReference type="SUPFAM" id="SSF46689">
    <property type="entry name" value="Homeodomain-like"/>
    <property type="match status" value="2"/>
</dbReference>
<dbReference type="InterPro" id="IPR037923">
    <property type="entry name" value="HTH-like"/>
</dbReference>
<dbReference type="Pfam" id="PF12833">
    <property type="entry name" value="HTH_18"/>
    <property type="match status" value="1"/>
</dbReference>
<dbReference type="Gene3D" id="2.60.120.10">
    <property type="entry name" value="Jelly Rolls"/>
    <property type="match status" value="1"/>
</dbReference>
<reference evidence="6" key="3">
    <citation type="submission" date="2022-09" db="EMBL/GenBank/DDBJ databases">
        <authorList>
            <person name="Hitch T.C.A."/>
        </authorList>
    </citation>
    <scope>NUCLEOTIDE SEQUENCE</scope>
    <source>
        <strain evidence="6">Sanger_19</strain>
    </source>
</reference>
<evidence type="ECO:0000313" key="8">
    <source>
        <dbReference type="Proteomes" id="UP001209666"/>
    </source>
</evidence>
<dbReference type="InterPro" id="IPR018060">
    <property type="entry name" value="HTH_AraC"/>
</dbReference>
<evidence type="ECO:0000256" key="1">
    <source>
        <dbReference type="ARBA" id="ARBA00023015"/>
    </source>
</evidence>
<organism evidence="5 7">
    <name type="scientific">Roseburia amylophila</name>
    <dbReference type="NCBI Taxonomy" id="2981794"/>
    <lineage>
        <taxon>Bacteria</taxon>
        <taxon>Bacillati</taxon>
        <taxon>Bacillota</taxon>
        <taxon>Clostridia</taxon>
        <taxon>Lachnospirales</taxon>
        <taxon>Lachnospiraceae</taxon>
        <taxon>Roseburia</taxon>
    </lineage>
</organism>
<evidence type="ECO:0000313" key="6">
    <source>
        <dbReference type="EMBL" id="MCU6716021.1"/>
    </source>
</evidence>
<proteinExistence type="predicted"/>
<dbReference type="InterPro" id="IPR020449">
    <property type="entry name" value="Tscrpt_reg_AraC-type_HTH"/>
</dbReference>
<dbReference type="EMBL" id="JAOQKI010000002">
    <property type="protein sequence ID" value="MCU6716021.1"/>
    <property type="molecule type" value="Genomic_DNA"/>
</dbReference>
<evidence type="ECO:0000313" key="5">
    <source>
        <dbReference type="EMBL" id="MCC2242410.1"/>
    </source>
</evidence>
<dbReference type="EMBL" id="JAJEQW010000009">
    <property type="protein sequence ID" value="MCC2242410.1"/>
    <property type="molecule type" value="Genomic_DNA"/>
</dbReference>
<dbReference type="Proteomes" id="UP001209666">
    <property type="component" value="Unassembled WGS sequence"/>
</dbReference>
<keyword evidence="8" id="KW-1185">Reference proteome</keyword>
<dbReference type="InterPro" id="IPR003313">
    <property type="entry name" value="AraC-bd"/>
</dbReference>